<comment type="subcellular location">
    <subcellularLocation>
        <location evidence="5">Cytoplasm</location>
    </subcellularLocation>
</comment>
<dbReference type="GO" id="GO:0005840">
    <property type="term" value="C:ribosome"/>
    <property type="evidence" value="ECO:0007669"/>
    <property type="project" value="InterPro"/>
</dbReference>
<evidence type="ECO:0000313" key="8">
    <source>
        <dbReference type="EMBL" id="KKB76256.1"/>
    </source>
</evidence>
<keyword evidence="4 5" id="KW-0143">Chaperone</keyword>
<dbReference type="InterPro" id="IPR002676">
    <property type="entry name" value="RimM_N"/>
</dbReference>
<dbReference type="Proteomes" id="UP000184533">
    <property type="component" value="Unassembled WGS sequence"/>
</dbReference>
<protein>
    <recommendedName>
        <fullName evidence="5">Ribosome maturation factor RimM</fullName>
    </recommendedName>
</protein>
<dbReference type="InterPro" id="IPR011033">
    <property type="entry name" value="PRC_barrel-like_sf"/>
</dbReference>
<keyword evidence="3 5" id="KW-0698">rRNA processing</keyword>
<evidence type="ECO:0000256" key="1">
    <source>
        <dbReference type="ARBA" id="ARBA00022490"/>
    </source>
</evidence>
<dbReference type="EMBL" id="FQVC01000005">
    <property type="protein sequence ID" value="SHF17488.1"/>
    <property type="molecule type" value="Genomic_DNA"/>
</dbReference>
<dbReference type="Pfam" id="PF01782">
    <property type="entry name" value="RimM"/>
    <property type="match status" value="1"/>
</dbReference>
<dbReference type="GO" id="GO:0042274">
    <property type="term" value="P:ribosomal small subunit biogenesis"/>
    <property type="evidence" value="ECO:0007669"/>
    <property type="project" value="UniProtKB-UniRule"/>
</dbReference>
<accession>A0A0F5L1G2</accession>
<gene>
    <name evidence="5" type="primary">rimM</name>
    <name evidence="9" type="ORF">SAMN02745223_01948</name>
    <name evidence="8" type="ORF">VW29_21190</name>
</gene>
<dbReference type="PANTHER" id="PTHR33692">
    <property type="entry name" value="RIBOSOME MATURATION FACTOR RIMM"/>
    <property type="match status" value="1"/>
</dbReference>
<reference evidence="9 11" key="2">
    <citation type="submission" date="2016-11" db="EMBL/GenBank/DDBJ databases">
        <authorList>
            <person name="Jaros S."/>
            <person name="Januszkiewicz K."/>
            <person name="Wedrychowicz H."/>
        </authorList>
    </citation>
    <scope>NUCLEOTIDE SEQUENCE [LARGE SCALE GENOMIC DNA]</scope>
    <source>
        <strain evidence="9 11">DSM 17137</strain>
    </source>
</reference>
<sequence>MTNSKNRLLVGTIGAAHGIKGEVRITPFTQDPEAIGTYGPLETDRAGLVVTIAKLRLQKNVVVARLKGVDDRNAAEALNGVSLFVERSKLPEPDDEDDFYHADLLGLAARLQDGTVIGEVIALPNFGAGDLIEIRDPRSGDTYLYPFTKAVVPEIRIADGYLVIEVPTDAELGEEEPD</sequence>
<evidence type="ECO:0000256" key="5">
    <source>
        <dbReference type="HAMAP-Rule" id="MF_00014"/>
    </source>
</evidence>
<keyword evidence="1 5" id="KW-0963">Cytoplasm</keyword>
<dbReference type="InterPro" id="IPR056792">
    <property type="entry name" value="PRC_RimM"/>
</dbReference>
<reference evidence="8 10" key="1">
    <citation type="submission" date="2015-03" db="EMBL/GenBank/DDBJ databases">
        <authorList>
            <person name="Hassan Y.I."/>
            <person name="Lepp D."/>
            <person name="Zhou T."/>
        </authorList>
    </citation>
    <scope>NUCLEOTIDE SEQUENCE [LARGE SCALE GENOMIC DNA]</scope>
    <source>
        <strain evidence="8 10">DSM 17137</strain>
    </source>
</reference>
<feature type="domain" description="Ribosome maturation factor RimM PRC barrel" evidence="7">
    <location>
        <begin position="102"/>
        <end position="169"/>
    </location>
</feature>
<evidence type="ECO:0000259" key="7">
    <source>
        <dbReference type="Pfam" id="PF24986"/>
    </source>
</evidence>
<dbReference type="SUPFAM" id="SSF50346">
    <property type="entry name" value="PRC-barrel domain"/>
    <property type="match status" value="1"/>
</dbReference>
<dbReference type="STRING" id="1121477.SAMN02745223_01948"/>
<dbReference type="PANTHER" id="PTHR33692:SF1">
    <property type="entry name" value="RIBOSOME MATURATION FACTOR RIMM"/>
    <property type="match status" value="1"/>
</dbReference>
<comment type="function">
    <text evidence="5">An accessory protein needed during the final step in the assembly of 30S ribosomal subunit, possibly for assembly of the head region. Essential for efficient processing of 16S rRNA. May be needed both before and after RbfA during the maturation of 16S rRNA. It has affinity for free ribosomal 30S subunits but not for 70S ribosomes.</text>
</comment>
<name>A0A0F5L1G2_9HYPH</name>
<dbReference type="RefSeq" id="WP_046137263.1">
    <property type="nucleotide sequence ID" value="NZ_FQVC01000005.1"/>
</dbReference>
<dbReference type="SUPFAM" id="SSF50447">
    <property type="entry name" value="Translation proteins"/>
    <property type="match status" value="1"/>
</dbReference>
<dbReference type="HAMAP" id="MF_00014">
    <property type="entry name" value="Ribosome_mat_RimM"/>
    <property type="match status" value="1"/>
</dbReference>
<proteinExistence type="inferred from homology"/>
<dbReference type="OrthoDB" id="9788191at2"/>
<evidence type="ECO:0000313" key="10">
    <source>
        <dbReference type="Proteomes" id="UP000033608"/>
    </source>
</evidence>
<dbReference type="InterPro" id="IPR011961">
    <property type="entry name" value="RimM"/>
</dbReference>
<keyword evidence="10" id="KW-1185">Reference proteome</keyword>
<evidence type="ECO:0000256" key="4">
    <source>
        <dbReference type="ARBA" id="ARBA00023186"/>
    </source>
</evidence>
<keyword evidence="2 5" id="KW-0690">Ribosome biogenesis</keyword>
<dbReference type="Pfam" id="PF24986">
    <property type="entry name" value="PRC_RimM"/>
    <property type="match status" value="1"/>
</dbReference>
<feature type="domain" description="RimM N-terminal" evidence="6">
    <location>
        <begin position="10"/>
        <end position="88"/>
    </location>
</feature>
<dbReference type="GO" id="GO:0043022">
    <property type="term" value="F:ribosome binding"/>
    <property type="evidence" value="ECO:0007669"/>
    <property type="project" value="InterPro"/>
</dbReference>
<dbReference type="InterPro" id="IPR009000">
    <property type="entry name" value="Transl_B-barrel_sf"/>
</dbReference>
<comment type="similarity">
    <text evidence="5">Belongs to the RimM family.</text>
</comment>
<dbReference type="NCBIfam" id="TIGR02273">
    <property type="entry name" value="16S_RimM"/>
    <property type="match status" value="1"/>
</dbReference>
<evidence type="ECO:0000259" key="6">
    <source>
        <dbReference type="Pfam" id="PF01782"/>
    </source>
</evidence>
<evidence type="ECO:0000313" key="11">
    <source>
        <dbReference type="Proteomes" id="UP000184533"/>
    </source>
</evidence>
<evidence type="ECO:0000256" key="2">
    <source>
        <dbReference type="ARBA" id="ARBA00022517"/>
    </source>
</evidence>
<organism evidence="8 10">
    <name type="scientific">Devosia limi DSM 17137</name>
    <dbReference type="NCBI Taxonomy" id="1121477"/>
    <lineage>
        <taxon>Bacteria</taxon>
        <taxon>Pseudomonadati</taxon>
        <taxon>Pseudomonadota</taxon>
        <taxon>Alphaproteobacteria</taxon>
        <taxon>Hyphomicrobiales</taxon>
        <taxon>Devosiaceae</taxon>
        <taxon>Devosia</taxon>
    </lineage>
</organism>
<evidence type="ECO:0000256" key="3">
    <source>
        <dbReference type="ARBA" id="ARBA00022552"/>
    </source>
</evidence>
<dbReference type="InterPro" id="IPR036976">
    <property type="entry name" value="RimM_N_sf"/>
</dbReference>
<dbReference type="GO" id="GO:0005737">
    <property type="term" value="C:cytoplasm"/>
    <property type="evidence" value="ECO:0007669"/>
    <property type="project" value="UniProtKB-SubCell"/>
</dbReference>
<dbReference type="GO" id="GO:0006364">
    <property type="term" value="P:rRNA processing"/>
    <property type="evidence" value="ECO:0007669"/>
    <property type="project" value="UniProtKB-UniRule"/>
</dbReference>
<comment type="subunit">
    <text evidence="5">Binds ribosomal protein uS19.</text>
</comment>
<dbReference type="Gene3D" id="2.30.30.240">
    <property type="entry name" value="PRC-barrel domain"/>
    <property type="match status" value="1"/>
</dbReference>
<dbReference type="PATRIC" id="fig|1121477.3.peg.1026"/>
<dbReference type="Gene3D" id="2.40.30.60">
    <property type="entry name" value="RimM"/>
    <property type="match status" value="1"/>
</dbReference>
<evidence type="ECO:0000313" key="9">
    <source>
        <dbReference type="EMBL" id="SHF17488.1"/>
    </source>
</evidence>
<dbReference type="EMBL" id="LAJF01000156">
    <property type="protein sequence ID" value="KKB76256.1"/>
    <property type="molecule type" value="Genomic_DNA"/>
</dbReference>
<dbReference type="Proteomes" id="UP000033608">
    <property type="component" value="Unassembled WGS sequence"/>
</dbReference>
<dbReference type="AlphaFoldDB" id="A0A0F5L1G2"/>
<comment type="domain">
    <text evidence="5">The PRC barrel domain binds ribosomal protein uS19.</text>
</comment>